<keyword evidence="3" id="KW-1185">Reference proteome</keyword>
<reference evidence="2" key="1">
    <citation type="submission" date="2023-03" db="EMBL/GenBank/DDBJ databases">
        <title>Massive genome expansion in bonnet fungi (Mycena s.s.) driven by repeated elements and novel gene families across ecological guilds.</title>
        <authorList>
            <consortium name="Lawrence Berkeley National Laboratory"/>
            <person name="Harder C.B."/>
            <person name="Miyauchi S."/>
            <person name="Viragh M."/>
            <person name="Kuo A."/>
            <person name="Thoen E."/>
            <person name="Andreopoulos B."/>
            <person name="Lu D."/>
            <person name="Skrede I."/>
            <person name="Drula E."/>
            <person name="Henrissat B."/>
            <person name="Morin E."/>
            <person name="Kohler A."/>
            <person name="Barry K."/>
            <person name="LaButti K."/>
            <person name="Morin E."/>
            <person name="Salamov A."/>
            <person name="Lipzen A."/>
            <person name="Mereny Z."/>
            <person name="Hegedus B."/>
            <person name="Baldrian P."/>
            <person name="Stursova M."/>
            <person name="Weitz H."/>
            <person name="Taylor A."/>
            <person name="Grigoriev I.V."/>
            <person name="Nagy L.G."/>
            <person name="Martin F."/>
            <person name="Kauserud H."/>
        </authorList>
    </citation>
    <scope>NUCLEOTIDE SEQUENCE</scope>
    <source>
        <strain evidence="2">9144</strain>
    </source>
</reference>
<gene>
    <name evidence="2" type="ORF">GGX14DRAFT_660103</name>
</gene>
<evidence type="ECO:0000313" key="2">
    <source>
        <dbReference type="EMBL" id="KAJ7200298.1"/>
    </source>
</evidence>
<dbReference type="EMBL" id="JARJCW010000063">
    <property type="protein sequence ID" value="KAJ7200298.1"/>
    <property type="molecule type" value="Genomic_DNA"/>
</dbReference>
<feature type="transmembrane region" description="Helical" evidence="1">
    <location>
        <begin position="30"/>
        <end position="50"/>
    </location>
</feature>
<evidence type="ECO:0000313" key="3">
    <source>
        <dbReference type="Proteomes" id="UP001219525"/>
    </source>
</evidence>
<evidence type="ECO:0000256" key="1">
    <source>
        <dbReference type="SAM" id="Phobius"/>
    </source>
</evidence>
<dbReference type="AlphaFoldDB" id="A0AAD6V444"/>
<comment type="caution">
    <text evidence="2">The sequence shown here is derived from an EMBL/GenBank/DDBJ whole genome shotgun (WGS) entry which is preliminary data.</text>
</comment>
<evidence type="ECO:0008006" key="4">
    <source>
        <dbReference type="Google" id="ProtNLM"/>
    </source>
</evidence>
<dbReference type="Proteomes" id="UP001219525">
    <property type="component" value="Unassembled WGS sequence"/>
</dbReference>
<keyword evidence="1" id="KW-0812">Transmembrane</keyword>
<organism evidence="2 3">
    <name type="scientific">Mycena pura</name>
    <dbReference type="NCBI Taxonomy" id="153505"/>
    <lineage>
        <taxon>Eukaryota</taxon>
        <taxon>Fungi</taxon>
        <taxon>Dikarya</taxon>
        <taxon>Basidiomycota</taxon>
        <taxon>Agaricomycotina</taxon>
        <taxon>Agaricomycetes</taxon>
        <taxon>Agaricomycetidae</taxon>
        <taxon>Agaricales</taxon>
        <taxon>Marasmiineae</taxon>
        <taxon>Mycenaceae</taxon>
        <taxon>Mycena</taxon>
    </lineage>
</organism>
<protein>
    <recommendedName>
        <fullName evidence="4">Transmembrane protein</fullName>
    </recommendedName>
</protein>
<feature type="transmembrane region" description="Helical" evidence="1">
    <location>
        <begin position="62"/>
        <end position="81"/>
    </location>
</feature>
<feature type="transmembrane region" description="Helical" evidence="1">
    <location>
        <begin position="96"/>
        <end position="118"/>
    </location>
</feature>
<feature type="transmembrane region" description="Helical" evidence="1">
    <location>
        <begin position="231"/>
        <end position="250"/>
    </location>
</feature>
<name>A0AAD6V444_9AGAR</name>
<proteinExistence type="predicted"/>
<accession>A0AAD6V444</accession>
<sequence>MAAALNCSLLPNPFTPDEFLPPDVAHQFQTATYVLVGTMGAYVWISLSNVVDDYKFVTTTKVSIGTVAYFLSRISTFGYIFGTTLFQTYPLKRCHFALQFAQTLFVVANPVTSLLFFLRAWAIFDRDPYFVCFFFCAWLSVLGAAITVPIGVKGGNIGPTDFCVEVSAAKYIGGANVTTTTFHDTFIFLAISWRLFKHSHLDPGIKKNFRAFVTGKYLPQFSRAVLQDGQLYYLITITSNLLTLIMFYATSLEESTMFPVPNLMVANVMACHVFRKTKLGLQRRVVTTSEIKTRDTSSVIFMNTRNLNLASRVKIEHPD</sequence>
<keyword evidence="1" id="KW-0472">Membrane</keyword>
<keyword evidence="1" id="KW-1133">Transmembrane helix</keyword>
<feature type="transmembrane region" description="Helical" evidence="1">
    <location>
        <begin position="130"/>
        <end position="152"/>
    </location>
</feature>